<protein>
    <submittedName>
        <fullName evidence="3">Methane monooxygenase/ammonia monooxygenase subunit B</fullName>
    </submittedName>
</protein>
<feature type="signal peptide" evidence="2">
    <location>
        <begin position="1"/>
        <end position="28"/>
    </location>
</feature>
<gene>
    <name evidence="3" type="ORF">B1812_00560</name>
</gene>
<keyword evidence="3" id="KW-0503">Monooxygenase</keyword>
<dbReference type="GO" id="GO:0004497">
    <property type="term" value="F:monooxygenase activity"/>
    <property type="evidence" value="ECO:0007669"/>
    <property type="project" value="UniProtKB-KW"/>
</dbReference>
<dbReference type="Gene3D" id="2.60.120.570">
    <property type="entry name" value="Particulate methane monooxygenase, b subunit. Chain: A, domain 1"/>
    <property type="match status" value="1"/>
</dbReference>
<dbReference type="InterPro" id="IPR006833">
    <property type="entry name" value="NH3_CH4_mOase_B"/>
</dbReference>
<reference evidence="3 4" key="1">
    <citation type="submission" date="2017-02" db="EMBL/GenBank/DDBJ databases">
        <authorList>
            <person name="Peterson S.W."/>
        </authorList>
    </citation>
    <scope>NUCLEOTIDE SEQUENCE [LARGE SCALE GENOMIC DNA]</scope>
    <source>
        <strain evidence="3 4">S285</strain>
    </source>
</reference>
<feature type="chain" id="PRO_5013230064" evidence="2">
    <location>
        <begin position="29"/>
        <end position="424"/>
    </location>
</feature>
<evidence type="ECO:0000313" key="4">
    <source>
        <dbReference type="Proteomes" id="UP000193978"/>
    </source>
</evidence>
<sequence>MRNSLKSLFLGLGLAVVAQLGSPTAALAHGEKALEPFVRMRTIQFYDVEWSKNILAVNDEVVLTGKFHVAEDWPRGVAKPDAAYLNVSAPGPVLVRTERYINGQPSVSSFALKLGGDYEFKIVLKARVPGRFHIHPFFNLHDAGPVMGPGEWVEISGQPAAFVNPVKTLDGAVIDMESYGLVNGVIWHLLWIALGSAWLVWWVRRPLFLPRFRRVREGRDAELISPVDKKIALAILVGVPAVVLAANALADRQYPYAIPLQAALDQINPLPPIVNSGLVSAKIQRVEFNIPGRAVTLFALIHNGSDQPVRVTEFATANVRFLAPGANDANQQNSRNTDAGVVRDGLTIDRAEAIAPGETRALRITAADALWQKERLDGLVRDADSRIGGLLFLADPTGARHIASVASAVIPKFNSATGSATTEK</sequence>
<proteinExistence type="predicted"/>
<dbReference type="InterPro" id="IPR023301">
    <property type="entry name" value="NH3_CH4_mOase_suB_N"/>
</dbReference>
<accession>A0A1W6MQF7</accession>
<dbReference type="InterPro" id="IPR023303">
    <property type="entry name" value="NH3_CH4_mOase_suB_C"/>
</dbReference>
<dbReference type="Gene3D" id="2.60.40.1580">
    <property type="entry name" value="Particulate methane monooxygenase, b subunit. Chain: A, domain 3"/>
    <property type="match status" value="1"/>
</dbReference>
<evidence type="ECO:0000313" key="3">
    <source>
        <dbReference type="EMBL" id="ARN79805.1"/>
    </source>
</evidence>
<keyword evidence="1" id="KW-0812">Transmembrane</keyword>
<dbReference type="Pfam" id="PF04744">
    <property type="entry name" value="Monooxygenase_B"/>
    <property type="match status" value="1"/>
</dbReference>
<dbReference type="InterPro" id="IPR023141">
    <property type="entry name" value="NH3_CH4_mOase_suB_hlx_hairpin"/>
</dbReference>
<dbReference type="Gene3D" id="1.10.287.710">
    <property type="entry name" value="Helix hairpin bin"/>
    <property type="match status" value="1"/>
</dbReference>
<keyword evidence="1" id="KW-0472">Membrane</keyword>
<dbReference type="AlphaFoldDB" id="A0A1W6MQF7"/>
<dbReference type="Proteomes" id="UP000193978">
    <property type="component" value="Chromosome"/>
</dbReference>
<dbReference type="KEGG" id="mbry:B1812_00560"/>
<dbReference type="STRING" id="655015.B1812_00560"/>
<keyword evidence="1" id="KW-1133">Transmembrane helix</keyword>
<dbReference type="NCBIfam" id="NF041640">
    <property type="entry name" value="AmoB_BACT"/>
    <property type="match status" value="1"/>
</dbReference>
<keyword evidence="2" id="KW-0732">Signal</keyword>
<evidence type="ECO:0000256" key="1">
    <source>
        <dbReference type="SAM" id="Phobius"/>
    </source>
</evidence>
<evidence type="ECO:0000256" key="2">
    <source>
        <dbReference type="SAM" id="SignalP"/>
    </source>
</evidence>
<dbReference type="OrthoDB" id="178549at2"/>
<dbReference type="EMBL" id="CP019948">
    <property type="protein sequence ID" value="ARN79805.1"/>
    <property type="molecule type" value="Genomic_DNA"/>
</dbReference>
<dbReference type="RefSeq" id="WP_085769854.1">
    <property type="nucleotide sequence ID" value="NZ_AP027149.1"/>
</dbReference>
<name>A0A1W6MQF7_9HYPH</name>
<feature type="transmembrane region" description="Helical" evidence="1">
    <location>
        <begin position="185"/>
        <end position="203"/>
    </location>
</feature>
<keyword evidence="3" id="KW-0560">Oxidoreductase</keyword>
<keyword evidence="4" id="KW-1185">Reference proteome</keyword>
<feature type="transmembrane region" description="Helical" evidence="1">
    <location>
        <begin position="231"/>
        <end position="250"/>
    </location>
</feature>
<dbReference type="NCBIfam" id="TIGR03079">
    <property type="entry name" value="CH4_NH3mon_ox_B"/>
    <property type="match status" value="1"/>
</dbReference>
<organism evidence="3 4">
    <name type="scientific">Methylocystis bryophila</name>
    <dbReference type="NCBI Taxonomy" id="655015"/>
    <lineage>
        <taxon>Bacteria</taxon>
        <taxon>Pseudomonadati</taxon>
        <taxon>Pseudomonadota</taxon>
        <taxon>Alphaproteobacteria</taxon>
        <taxon>Hyphomicrobiales</taxon>
        <taxon>Methylocystaceae</taxon>
        <taxon>Methylocystis</taxon>
    </lineage>
</organism>